<dbReference type="PANTHER" id="PTHR37423:SF5">
    <property type="entry name" value="SOLUBLE LYTIC MUREIN TRANSGLYCOSYLASE"/>
    <property type="match status" value="1"/>
</dbReference>
<protein>
    <submittedName>
        <fullName evidence="4">Transglycosylase</fullName>
    </submittedName>
</protein>
<dbReference type="Gene3D" id="1.25.20.10">
    <property type="entry name" value="Bacterial muramidases"/>
    <property type="match status" value="1"/>
</dbReference>
<proteinExistence type="inferred from homology"/>
<comment type="similarity">
    <text evidence="1">Belongs to the transglycosylase Slt family.</text>
</comment>
<dbReference type="InterPro" id="IPR008258">
    <property type="entry name" value="Transglycosylase_SLT_dom_1"/>
</dbReference>
<sequence length="639" mass="72336">MAISFSGPDNTLQRIKDAYAQGDVQTFNQLTSQLPKNSPFKPYAEVWAFRLSQRGKTPTLSDDPDDDPTVWSAGAVIPVLQASENSWPAEQLRRQWLGQLARAGKWERYQQQRALLRYKPDQDVQCADMLLSADQGEVVKSDVMVVLNTDQRLPKTCRVMLKSFYERKIVSADLLDLRILNLVANNQLTNALAFVDELQDTHWGKYIDKDLLHTAIFKPEQFLKNQKKYSAENDLYLASALARQTRSDPDGVAEGLQLQFGKQLSDTNKAWLWAEIGYRAALQWDKRAEDYYSFSNPKVMNLEQQEWKVRAALFNEDWSALIQAVKELPADHQNDAVWLYWTGRALASKGQLDQARMNWIRIARPFTFYGKLAEEELGQTIGTAPKPKFVTAEELKEAKNNAGLQRALALYNAGFRTEGFWEFNLQTAQMNDRQLLAAATWANNNELYDRAIAAADKTQDEHDLYLRYLTPYKDNMEAQTKAIGIDASWVYGLIRQESRFVTIARSGVGASGLMQIMPATAKYVAKKIGFGQFSKADLNDIDSNLLLGTSYLKMVYEKLDNSPVLASAGYNAGPGRPASWKKRLGNRAMEGAMFAELIPFDETREYVKNVMSNTVAYSLLLNNSSISLKERLGIIRNTD</sequence>
<evidence type="ECO:0000259" key="3">
    <source>
        <dbReference type="Pfam" id="PF01464"/>
    </source>
</evidence>
<accession>A0ABQ5YVF0</accession>
<organism evidence="4 5">
    <name type="scientific">Limnobacter litoralis</name>
    <dbReference type="NCBI Taxonomy" id="481366"/>
    <lineage>
        <taxon>Bacteria</taxon>
        <taxon>Pseudomonadati</taxon>
        <taxon>Pseudomonadota</taxon>
        <taxon>Betaproteobacteria</taxon>
        <taxon>Burkholderiales</taxon>
        <taxon>Burkholderiaceae</taxon>
        <taxon>Limnobacter</taxon>
    </lineage>
</organism>
<dbReference type="Proteomes" id="UP001156664">
    <property type="component" value="Unassembled WGS sequence"/>
</dbReference>
<evidence type="ECO:0000313" key="4">
    <source>
        <dbReference type="EMBL" id="GLR27236.1"/>
    </source>
</evidence>
<keyword evidence="5" id="KW-1185">Reference proteome</keyword>
<dbReference type="SUPFAM" id="SSF48435">
    <property type="entry name" value="Bacterial muramidases"/>
    <property type="match status" value="1"/>
</dbReference>
<keyword evidence="2" id="KW-0732">Signal</keyword>
<evidence type="ECO:0000313" key="5">
    <source>
        <dbReference type="Proteomes" id="UP001156664"/>
    </source>
</evidence>
<dbReference type="Gene3D" id="1.10.530.10">
    <property type="match status" value="1"/>
</dbReference>
<gene>
    <name evidence="4" type="ORF">GCM10007875_23270</name>
</gene>
<comment type="caution">
    <text evidence="4">The sequence shown here is derived from an EMBL/GenBank/DDBJ whole genome shotgun (WGS) entry which is preliminary data.</text>
</comment>
<dbReference type="CDD" id="cd13401">
    <property type="entry name" value="Slt70-like"/>
    <property type="match status" value="1"/>
</dbReference>
<evidence type="ECO:0000256" key="2">
    <source>
        <dbReference type="ARBA" id="ARBA00022729"/>
    </source>
</evidence>
<reference evidence="5" key="1">
    <citation type="journal article" date="2019" name="Int. J. Syst. Evol. Microbiol.">
        <title>The Global Catalogue of Microorganisms (GCM) 10K type strain sequencing project: providing services to taxonomists for standard genome sequencing and annotation.</title>
        <authorList>
            <consortium name="The Broad Institute Genomics Platform"/>
            <consortium name="The Broad Institute Genome Sequencing Center for Infectious Disease"/>
            <person name="Wu L."/>
            <person name="Ma J."/>
        </authorList>
    </citation>
    <scope>NUCLEOTIDE SEQUENCE [LARGE SCALE GENOMIC DNA]</scope>
    <source>
        <strain evidence="5">NBRC 105857</strain>
    </source>
</reference>
<dbReference type="SUPFAM" id="SSF53955">
    <property type="entry name" value="Lysozyme-like"/>
    <property type="match status" value="1"/>
</dbReference>
<dbReference type="InterPro" id="IPR008939">
    <property type="entry name" value="Lytic_TGlycosylase_superhlx_U"/>
</dbReference>
<dbReference type="InterPro" id="IPR023346">
    <property type="entry name" value="Lysozyme-like_dom_sf"/>
</dbReference>
<feature type="domain" description="Transglycosylase SLT" evidence="3">
    <location>
        <begin position="476"/>
        <end position="587"/>
    </location>
</feature>
<dbReference type="EMBL" id="BSOJ01000028">
    <property type="protein sequence ID" value="GLR27236.1"/>
    <property type="molecule type" value="Genomic_DNA"/>
</dbReference>
<evidence type="ECO:0000256" key="1">
    <source>
        <dbReference type="ARBA" id="ARBA00007734"/>
    </source>
</evidence>
<dbReference type="PANTHER" id="PTHR37423">
    <property type="entry name" value="SOLUBLE LYTIC MUREIN TRANSGLYCOSYLASE-RELATED"/>
    <property type="match status" value="1"/>
</dbReference>
<dbReference type="Pfam" id="PF01464">
    <property type="entry name" value="SLT"/>
    <property type="match status" value="1"/>
</dbReference>
<name>A0ABQ5YVF0_9BURK</name>